<organism evidence="1 2">
    <name type="scientific">Methanoculleus chikugoensis</name>
    <dbReference type="NCBI Taxonomy" id="118126"/>
    <lineage>
        <taxon>Archaea</taxon>
        <taxon>Methanobacteriati</taxon>
        <taxon>Methanobacteriota</taxon>
        <taxon>Stenosarchaea group</taxon>
        <taxon>Methanomicrobia</taxon>
        <taxon>Methanomicrobiales</taxon>
        <taxon>Methanomicrobiaceae</taxon>
        <taxon>Methanoculleus</taxon>
    </lineage>
</organism>
<evidence type="ECO:0008006" key="3">
    <source>
        <dbReference type="Google" id="ProtNLM"/>
    </source>
</evidence>
<reference evidence="1 2" key="1">
    <citation type="submission" date="2019-06" db="EMBL/GenBank/DDBJ databases">
        <title>Complete genome sequence of Methanoculleus chikugoensis strain MG62.</title>
        <authorList>
            <person name="Asakawa S."/>
            <person name="Dianou D."/>
        </authorList>
    </citation>
    <scope>NUCLEOTIDE SEQUENCE [LARGE SCALE GENOMIC DNA]</scope>
    <source>
        <strain evidence="1 2">MG62</strain>
    </source>
</reference>
<dbReference type="Proteomes" id="UP000824969">
    <property type="component" value="Chromosome"/>
</dbReference>
<dbReference type="GeneID" id="66130799"/>
<accession>A0ABN5XHB2</accession>
<sequence>MTGQNILIAAVIALIVVAAGIMIAFAPGATGPTPGEIVPVQKVPTLDGMKALAVEIADKIDGDALAVLEPGDENTSAYTAIHDQLNAFRSANPEIVYISTMRRVGNAIEQVVDGDYGSAGGYAIGGGYHVADPGAPYLAGFAEPFAEVYSAVYGYAPVRNASGVVVGIACLEPNGPIGQERLEALAAEIAGQIDGDAMAALKPGDENTSAYIAIRDRFEAFRAENPEIAYIYTMRKAGNATEYVVDADYGSDDGVAIGEGYTLTALDTVLLAGFEEPTAEIYSIIYAYAPITNASGSSAGMAGIQAGSPVTEERLKALAAEIAGEIDGAAMAMLRPGDENTTAYISIRDRLDAFRDANPGVIYVYTMRKTDNATEYVVDADYGDGYAPAIGDTYVPTEEDVAFLAGFTEPSAEPGFYVDEWGNETATLLSGYAPVRDATGAVVGLVGVDVGFVHQS</sequence>
<keyword evidence="2" id="KW-1185">Reference proteome</keyword>
<name>A0ABN5XHB2_9EURY</name>
<gene>
    <name evidence="1" type="ORF">MchiMG62_12760</name>
</gene>
<dbReference type="EMBL" id="AP019781">
    <property type="protein sequence ID" value="BBL68095.1"/>
    <property type="molecule type" value="Genomic_DNA"/>
</dbReference>
<evidence type="ECO:0000313" key="2">
    <source>
        <dbReference type="Proteomes" id="UP000824969"/>
    </source>
</evidence>
<dbReference type="RefSeq" id="WP_221058502.1">
    <property type="nucleotide sequence ID" value="NZ_AP019781.1"/>
</dbReference>
<protein>
    <recommendedName>
        <fullName evidence="3">Cache domain protein</fullName>
    </recommendedName>
</protein>
<proteinExistence type="predicted"/>
<evidence type="ECO:0000313" key="1">
    <source>
        <dbReference type="EMBL" id="BBL68095.1"/>
    </source>
</evidence>